<reference evidence="2" key="1">
    <citation type="submission" date="2022-07" db="EMBL/GenBank/DDBJ databases">
        <authorList>
            <person name="Macas J."/>
            <person name="Novak P."/>
            <person name="Neumann P."/>
        </authorList>
    </citation>
    <scope>NUCLEOTIDE SEQUENCE</scope>
</reference>
<dbReference type="Gene3D" id="3.20.20.210">
    <property type="match status" value="1"/>
</dbReference>
<name>A0A9P0ZFP9_CUSEU</name>
<gene>
    <name evidence="2" type="ORF">CEURO_LOCUS14220</name>
</gene>
<sequence length="191" mass="21377">MKSYQILSEKYPSFRERSENVDLVVEILYIHGKCFIHGVILFSDILTPLSGMNIPFDMLKGEGPVIFDDVPTATDVEKVREFNPEEFVPYVGKALNILWKEVHNEAAILGFVGAPFTLASYVVEGGSSKNFTKIKRLAFSQPKVLHALLQKFATSMVKCIRYQADNGAQAVQTRGQLSSAQWTLKSLVFLT</sequence>
<keyword evidence="3" id="KW-1185">Reference proteome</keyword>
<dbReference type="SUPFAM" id="SSF51726">
    <property type="entry name" value="UROD/MetE-like"/>
    <property type="match status" value="1"/>
</dbReference>
<dbReference type="PANTHER" id="PTHR21091:SF169">
    <property type="entry name" value="UROPORPHYRINOGEN DECARBOXYLASE"/>
    <property type="match status" value="1"/>
</dbReference>
<dbReference type="EMBL" id="CAMAPE010000035">
    <property type="protein sequence ID" value="CAH9098272.1"/>
    <property type="molecule type" value="Genomic_DNA"/>
</dbReference>
<dbReference type="GO" id="GO:0006779">
    <property type="term" value="P:porphyrin-containing compound biosynthetic process"/>
    <property type="evidence" value="ECO:0007669"/>
    <property type="project" value="InterPro"/>
</dbReference>
<proteinExistence type="predicted"/>
<organism evidence="2 3">
    <name type="scientific">Cuscuta europaea</name>
    <name type="common">European dodder</name>
    <dbReference type="NCBI Taxonomy" id="41803"/>
    <lineage>
        <taxon>Eukaryota</taxon>
        <taxon>Viridiplantae</taxon>
        <taxon>Streptophyta</taxon>
        <taxon>Embryophyta</taxon>
        <taxon>Tracheophyta</taxon>
        <taxon>Spermatophyta</taxon>
        <taxon>Magnoliopsida</taxon>
        <taxon>eudicotyledons</taxon>
        <taxon>Gunneridae</taxon>
        <taxon>Pentapetalae</taxon>
        <taxon>asterids</taxon>
        <taxon>lamiids</taxon>
        <taxon>Solanales</taxon>
        <taxon>Convolvulaceae</taxon>
        <taxon>Cuscuteae</taxon>
        <taxon>Cuscuta</taxon>
        <taxon>Cuscuta subgen. Cuscuta</taxon>
    </lineage>
</organism>
<evidence type="ECO:0000259" key="1">
    <source>
        <dbReference type="PROSITE" id="PS00907"/>
    </source>
</evidence>
<feature type="domain" description="Uroporphyrinogen decarboxylase (URO-D)" evidence="1">
    <location>
        <begin position="109"/>
        <end position="125"/>
    </location>
</feature>
<accession>A0A9P0ZFP9</accession>
<dbReference type="GO" id="GO:0004853">
    <property type="term" value="F:uroporphyrinogen decarboxylase activity"/>
    <property type="evidence" value="ECO:0007669"/>
    <property type="project" value="InterPro"/>
</dbReference>
<dbReference type="OrthoDB" id="339900at2759"/>
<comment type="caution">
    <text evidence="2">The sequence shown here is derived from an EMBL/GenBank/DDBJ whole genome shotgun (WGS) entry which is preliminary data.</text>
</comment>
<evidence type="ECO:0000313" key="2">
    <source>
        <dbReference type="EMBL" id="CAH9098272.1"/>
    </source>
</evidence>
<dbReference type="Pfam" id="PF01208">
    <property type="entry name" value="URO-D"/>
    <property type="match status" value="1"/>
</dbReference>
<dbReference type="PROSITE" id="PS00907">
    <property type="entry name" value="UROD_2"/>
    <property type="match status" value="1"/>
</dbReference>
<protein>
    <recommendedName>
        <fullName evidence="1">Uroporphyrinogen decarboxylase (URO-D) domain-containing protein</fullName>
    </recommendedName>
</protein>
<dbReference type="Proteomes" id="UP001152484">
    <property type="component" value="Unassembled WGS sequence"/>
</dbReference>
<dbReference type="AlphaFoldDB" id="A0A9P0ZFP9"/>
<dbReference type="PANTHER" id="PTHR21091">
    <property type="entry name" value="METHYLTETRAHYDROFOLATE:HOMOCYSTEINE METHYLTRANSFERASE RELATED"/>
    <property type="match status" value="1"/>
</dbReference>
<evidence type="ECO:0000313" key="3">
    <source>
        <dbReference type="Proteomes" id="UP001152484"/>
    </source>
</evidence>
<dbReference type="InterPro" id="IPR000257">
    <property type="entry name" value="Uroporphyrinogen_deCOase"/>
</dbReference>
<dbReference type="InterPro" id="IPR038071">
    <property type="entry name" value="UROD/MetE-like_sf"/>
</dbReference>